<keyword evidence="2" id="KW-0238">DNA-binding</keyword>
<dbReference type="Pfam" id="PF00027">
    <property type="entry name" value="cNMP_binding"/>
    <property type="match status" value="1"/>
</dbReference>
<dbReference type="PROSITE" id="PS51063">
    <property type="entry name" value="HTH_CRP_2"/>
    <property type="match status" value="1"/>
</dbReference>
<keyword evidence="7" id="KW-1185">Reference proteome</keyword>
<feature type="domain" description="Cyclic nucleotide-binding" evidence="4">
    <location>
        <begin position="39"/>
        <end position="159"/>
    </location>
</feature>
<dbReference type="EMBL" id="WTVM01000021">
    <property type="protein sequence ID" value="NMG02374.1"/>
    <property type="molecule type" value="Genomic_DNA"/>
</dbReference>
<proteinExistence type="predicted"/>
<evidence type="ECO:0000259" key="4">
    <source>
        <dbReference type="PROSITE" id="PS50042"/>
    </source>
</evidence>
<dbReference type="PANTHER" id="PTHR24567">
    <property type="entry name" value="CRP FAMILY TRANSCRIPTIONAL REGULATORY PROTEIN"/>
    <property type="match status" value="1"/>
</dbReference>
<dbReference type="InterPro" id="IPR018490">
    <property type="entry name" value="cNMP-bd_dom_sf"/>
</dbReference>
<dbReference type="CDD" id="cd00038">
    <property type="entry name" value="CAP_ED"/>
    <property type="match status" value="1"/>
</dbReference>
<dbReference type="SMART" id="SM00100">
    <property type="entry name" value="cNMP"/>
    <property type="match status" value="1"/>
</dbReference>
<dbReference type="InterPro" id="IPR050397">
    <property type="entry name" value="Env_Response_Regulators"/>
</dbReference>
<evidence type="ECO:0000313" key="7">
    <source>
        <dbReference type="Proteomes" id="UP000599523"/>
    </source>
</evidence>
<dbReference type="RefSeq" id="WP_168987160.1">
    <property type="nucleotide sequence ID" value="NZ_CAWPHM010000133.1"/>
</dbReference>
<evidence type="ECO:0000256" key="2">
    <source>
        <dbReference type="ARBA" id="ARBA00023125"/>
    </source>
</evidence>
<dbReference type="Gene3D" id="2.60.120.10">
    <property type="entry name" value="Jelly Rolls"/>
    <property type="match status" value="1"/>
</dbReference>
<dbReference type="InterPro" id="IPR036388">
    <property type="entry name" value="WH-like_DNA-bd_sf"/>
</dbReference>
<reference evidence="6" key="1">
    <citation type="submission" date="2019-12" db="EMBL/GenBank/DDBJ databases">
        <title>Comparative genomics gives insights into the taxonomy of the Azoarcus-Aromatoleum group and reveals separate origins of nif in the plant-associated Azoarcus and non-plant-associated Aromatoleum sub-groups.</title>
        <authorList>
            <person name="Lafos M."/>
            <person name="Maluk M."/>
            <person name="Batista M."/>
            <person name="Junghare M."/>
            <person name="Carmona M."/>
            <person name="Faoro H."/>
            <person name="Cruz L.M."/>
            <person name="Battistoni F."/>
            <person name="De Souza E."/>
            <person name="Pedrosa F."/>
            <person name="Chen W.-M."/>
            <person name="Poole P.S."/>
            <person name="Dixon R.A."/>
            <person name="James E.K."/>
        </authorList>
    </citation>
    <scope>NUCLEOTIDE SEQUENCE</scope>
    <source>
        <strain evidence="6">NSC3</strain>
    </source>
</reference>
<dbReference type="SUPFAM" id="SSF51206">
    <property type="entry name" value="cAMP-binding domain-like"/>
    <property type="match status" value="1"/>
</dbReference>
<evidence type="ECO:0000259" key="5">
    <source>
        <dbReference type="PROSITE" id="PS51063"/>
    </source>
</evidence>
<comment type="caution">
    <text evidence="6">The sequence shown here is derived from an EMBL/GenBank/DDBJ whole genome shotgun (WGS) entry which is preliminary data.</text>
</comment>
<dbReference type="Pfam" id="PF13545">
    <property type="entry name" value="HTH_Crp_2"/>
    <property type="match status" value="1"/>
</dbReference>
<feature type="domain" description="HTH crp-type" evidence="5">
    <location>
        <begin position="173"/>
        <end position="246"/>
    </location>
</feature>
<name>A0A972F6H6_9RHOO</name>
<dbReference type="GO" id="GO:0005829">
    <property type="term" value="C:cytosol"/>
    <property type="evidence" value="ECO:0007669"/>
    <property type="project" value="TreeGrafter"/>
</dbReference>
<dbReference type="PANTHER" id="PTHR24567:SF74">
    <property type="entry name" value="HTH-TYPE TRANSCRIPTIONAL REGULATOR ARCR"/>
    <property type="match status" value="1"/>
</dbReference>
<gene>
    <name evidence="6" type="ORF">GPA21_05240</name>
</gene>
<evidence type="ECO:0000256" key="3">
    <source>
        <dbReference type="ARBA" id="ARBA00023163"/>
    </source>
</evidence>
<protein>
    <submittedName>
        <fullName evidence="6">Cyclic nucleotide-binding domain-containing protein</fullName>
    </submittedName>
</protein>
<dbReference type="Proteomes" id="UP000599523">
    <property type="component" value="Unassembled WGS sequence"/>
</dbReference>
<dbReference type="Gene3D" id="1.10.10.10">
    <property type="entry name" value="Winged helix-like DNA-binding domain superfamily/Winged helix DNA-binding domain"/>
    <property type="match status" value="1"/>
</dbReference>
<keyword evidence="3" id="KW-0804">Transcription</keyword>
<evidence type="ECO:0000256" key="1">
    <source>
        <dbReference type="ARBA" id="ARBA00023015"/>
    </source>
</evidence>
<organism evidence="6 7">
    <name type="scientific">Azoarcus taiwanensis</name>
    <dbReference type="NCBI Taxonomy" id="666964"/>
    <lineage>
        <taxon>Bacteria</taxon>
        <taxon>Pseudomonadati</taxon>
        <taxon>Pseudomonadota</taxon>
        <taxon>Betaproteobacteria</taxon>
        <taxon>Rhodocyclales</taxon>
        <taxon>Zoogloeaceae</taxon>
        <taxon>Azoarcus</taxon>
    </lineage>
</organism>
<dbReference type="InterPro" id="IPR000595">
    <property type="entry name" value="cNMP-bd_dom"/>
</dbReference>
<dbReference type="GO" id="GO:0003700">
    <property type="term" value="F:DNA-binding transcription factor activity"/>
    <property type="evidence" value="ECO:0007669"/>
    <property type="project" value="TreeGrafter"/>
</dbReference>
<accession>A0A972F6H6</accession>
<dbReference type="InterPro" id="IPR012318">
    <property type="entry name" value="HTH_CRP"/>
</dbReference>
<dbReference type="AlphaFoldDB" id="A0A972F6H6"/>
<dbReference type="SUPFAM" id="SSF46785">
    <property type="entry name" value="Winged helix' DNA-binding domain"/>
    <property type="match status" value="1"/>
</dbReference>
<evidence type="ECO:0000313" key="6">
    <source>
        <dbReference type="EMBL" id="NMG02374.1"/>
    </source>
</evidence>
<dbReference type="InterPro" id="IPR036390">
    <property type="entry name" value="WH_DNA-bd_sf"/>
</dbReference>
<keyword evidence="1" id="KW-0805">Transcription regulation</keyword>
<sequence length="254" mass="28165">MSSSEVAANENVEADTHSSYQIEERDEQAILGLLKDIPLLEDTSADSLRRLAAASEVRTYPAGGSVFERGSQPTGLYFVVDGCVKLVVSGPDYRKRVVELFHKGRMFGEIGVFSSLAFRTWTEATTATTLIHVDQAAFLDVIAIDHALTRRMLVTVTARIQHLIDAIGATSHHSADARIAAYIFELAESDKTDTEHEFKVTLPTTKTTIASLLNLSQESLSRALGRMRNTELLHVHGRRLHVRDPRRLRELAGR</sequence>
<dbReference type="PROSITE" id="PS50042">
    <property type="entry name" value="CNMP_BINDING_3"/>
    <property type="match status" value="1"/>
</dbReference>
<dbReference type="SMART" id="SM00419">
    <property type="entry name" value="HTH_CRP"/>
    <property type="match status" value="1"/>
</dbReference>
<dbReference type="GO" id="GO:0003677">
    <property type="term" value="F:DNA binding"/>
    <property type="evidence" value="ECO:0007669"/>
    <property type="project" value="UniProtKB-KW"/>
</dbReference>
<dbReference type="InterPro" id="IPR014710">
    <property type="entry name" value="RmlC-like_jellyroll"/>
</dbReference>